<keyword evidence="5" id="KW-1185">Reference proteome</keyword>
<dbReference type="GO" id="GO:0003677">
    <property type="term" value="F:DNA binding"/>
    <property type="evidence" value="ECO:0007669"/>
    <property type="project" value="InterPro"/>
</dbReference>
<accession>A0A9P0L6F4</accession>
<reference evidence="4" key="1">
    <citation type="submission" date="2022-03" db="EMBL/GenBank/DDBJ databases">
        <authorList>
            <person name="Sayadi A."/>
        </authorList>
    </citation>
    <scope>NUCLEOTIDE SEQUENCE</scope>
</reference>
<feature type="domain" description="HTH psq-type" evidence="3">
    <location>
        <begin position="204"/>
        <end position="240"/>
    </location>
</feature>
<dbReference type="OrthoDB" id="6776983at2759"/>
<protein>
    <recommendedName>
        <fullName evidence="3">HTH psq-type domain-containing protein</fullName>
    </recommendedName>
</protein>
<evidence type="ECO:0000259" key="3">
    <source>
        <dbReference type="Pfam" id="PF05225"/>
    </source>
</evidence>
<evidence type="ECO:0000313" key="5">
    <source>
        <dbReference type="Proteomes" id="UP001152888"/>
    </source>
</evidence>
<dbReference type="GO" id="GO:0005634">
    <property type="term" value="C:nucleus"/>
    <property type="evidence" value="ECO:0007669"/>
    <property type="project" value="UniProtKB-SubCell"/>
</dbReference>
<dbReference type="SUPFAM" id="SSF46689">
    <property type="entry name" value="Homeodomain-like"/>
    <property type="match status" value="1"/>
</dbReference>
<gene>
    <name evidence="4" type="ORF">ACAOBT_LOCUS18655</name>
</gene>
<comment type="caution">
    <text evidence="4">The sequence shown here is derived from an EMBL/GenBank/DDBJ whole genome shotgun (WGS) entry which is preliminary data.</text>
</comment>
<dbReference type="Gene3D" id="1.10.10.60">
    <property type="entry name" value="Homeodomain-like"/>
    <property type="match status" value="1"/>
</dbReference>
<dbReference type="AlphaFoldDB" id="A0A9P0L6F4"/>
<feature type="compositionally biased region" description="Basic and acidic residues" evidence="2">
    <location>
        <begin position="11"/>
        <end position="22"/>
    </location>
</feature>
<proteinExistence type="predicted"/>
<evidence type="ECO:0000256" key="2">
    <source>
        <dbReference type="SAM" id="MobiDB-lite"/>
    </source>
</evidence>
<evidence type="ECO:0000313" key="4">
    <source>
        <dbReference type="EMBL" id="CAH1988789.1"/>
    </source>
</evidence>
<name>A0A9P0L6F4_ACAOB</name>
<evidence type="ECO:0000256" key="1">
    <source>
        <dbReference type="ARBA" id="ARBA00004123"/>
    </source>
</evidence>
<dbReference type="InterPro" id="IPR009057">
    <property type="entry name" value="Homeodomain-like_sf"/>
</dbReference>
<dbReference type="Pfam" id="PF05225">
    <property type="entry name" value="HTH_psq"/>
    <property type="match status" value="1"/>
</dbReference>
<comment type="subcellular location">
    <subcellularLocation>
        <location evidence="1">Nucleus</location>
    </subcellularLocation>
</comment>
<dbReference type="EMBL" id="CAKOFQ010007050">
    <property type="protein sequence ID" value="CAH1988789.1"/>
    <property type="molecule type" value="Genomic_DNA"/>
</dbReference>
<organism evidence="4 5">
    <name type="scientific">Acanthoscelides obtectus</name>
    <name type="common">Bean weevil</name>
    <name type="synonym">Bruchus obtectus</name>
    <dbReference type="NCBI Taxonomy" id="200917"/>
    <lineage>
        <taxon>Eukaryota</taxon>
        <taxon>Metazoa</taxon>
        <taxon>Ecdysozoa</taxon>
        <taxon>Arthropoda</taxon>
        <taxon>Hexapoda</taxon>
        <taxon>Insecta</taxon>
        <taxon>Pterygota</taxon>
        <taxon>Neoptera</taxon>
        <taxon>Endopterygota</taxon>
        <taxon>Coleoptera</taxon>
        <taxon>Polyphaga</taxon>
        <taxon>Cucujiformia</taxon>
        <taxon>Chrysomeloidea</taxon>
        <taxon>Chrysomelidae</taxon>
        <taxon>Bruchinae</taxon>
        <taxon>Bruchini</taxon>
        <taxon>Acanthoscelides</taxon>
    </lineage>
</organism>
<dbReference type="Proteomes" id="UP001152888">
    <property type="component" value="Unassembled WGS sequence"/>
</dbReference>
<sequence length="248" mass="28238">MSEPAVEPLSSEEHEKSQDRTRHSDIGDIFAPMHMSYDTGSFHLLNRGSRILGSGRGRNSLPVENKDRVVERHNRRARETISSEESWRPSIRQKMSFSVSVETSVSYVASITGSAVQDMLHESENEDSCEEFVPDAVGLMEHETKSYKVTASEEQLMQDDARSTNTIVFFADLVRTERKSIANELLTMGPDWTDMPPRRAQWTQENIRSAMESVERGQLTQRGAADLYNIPRRTLRNHLKSGSIIRRL</sequence>
<feature type="region of interest" description="Disordered" evidence="2">
    <location>
        <begin position="1"/>
        <end position="22"/>
    </location>
</feature>
<dbReference type="InterPro" id="IPR007889">
    <property type="entry name" value="HTH_Psq"/>
</dbReference>